<dbReference type="SUPFAM" id="SSF52540">
    <property type="entry name" value="P-loop containing nucleoside triphosphate hydrolases"/>
    <property type="match status" value="1"/>
</dbReference>
<proteinExistence type="predicted"/>
<dbReference type="Gene3D" id="1.10.15.40">
    <property type="entry name" value="Electron transport complex subunit B, putative Fe-S cluster"/>
    <property type="match status" value="1"/>
</dbReference>
<dbReference type="InterPro" id="IPR052539">
    <property type="entry name" value="MGD_biosynthesis_adapter"/>
</dbReference>
<dbReference type="GO" id="GO:0046872">
    <property type="term" value="F:metal ion binding"/>
    <property type="evidence" value="ECO:0007669"/>
    <property type="project" value="UniProtKB-KW"/>
</dbReference>
<evidence type="ECO:0000313" key="7">
    <source>
        <dbReference type="Proteomes" id="UP000503840"/>
    </source>
</evidence>
<reference evidence="6 7" key="1">
    <citation type="submission" date="2020-05" db="EMBL/GenBank/DDBJ databases">
        <title>Draft genome sequence of Desulfovibrio sp. strain HN2T.</title>
        <authorList>
            <person name="Ueno A."/>
            <person name="Tamazawa S."/>
            <person name="Tamamura S."/>
            <person name="Murakami T."/>
            <person name="Kiyama T."/>
            <person name="Inomata H."/>
            <person name="Amano Y."/>
            <person name="Miyakawa K."/>
            <person name="Tamaki H."/>
            <person name="Naganuma T."/>
            <person name="Kaneko K."/>
        </authorList>
    </citation>
    <scope>NUCLEOTIDE SEQUENCE [LARGE SCALE GENOMIC DNA]</scope>
    <source>
        <strain evidence="6 7">HN2</strain>
    </source>
</reference>
<evidence type="ECO:0000256" key="3">
    <source>
        <dbReference type="ARBA" id="ARBA00023004"/>
    </source>
</evidence>
<dbReference type="GO" id="GO:0005525">
    <property type="term" value="F:GTP binding"/>
    <property type="evidence" value="ECO:0007669"/>
    <property type="project" value="InterPro"/>
</dbReference>
<evidence type="ECO:0000256" key="2">
    <source>
        <dbReference type="ARBA" id="ARBA00022723"/>
    </source>
</evidence>
<dbReference type="InterPro" id="IPR007202">
    <property type="entry name" value="4Fe-4S_dom"/>
</dbReference>
<name>A0A7J0BF96_9BACT</name>
<evidence type="ECO:0000313" key="6">
    <source>
        <dbReference type="EMBL" id="GFM31835.1"/>
    </source>
</evidence>
<evidence type="ECO:0000259" key="5">
    <source>
        <dbReference type="PROSITE" id="PS51656"/>
    </source>
</evidence>
<feature type="domain" description="4Fe-4S" evidence="5">
    <location>
        <begin position="142"/>
        <end position="201"/>
    </location>
</feature>
<dbReference type="EMBL" id="BLVO01000004">
    <property type="protein sequence ID" value="GFM31835.1"/>
    <property type="molecule type" value="Genomic_DNA"/>
</dbReference>
<keyword evidence="7" id="KW-1185">Reference proteome</keyword>
<protein>
    <submittedName>
        <fullName evidence="6">Molybdopterin-guanine dinucleotide biosynthesis protein MobB</fullName>
    </submittedName>
</protein>
<dbReference type="Proteomes" id="UP000503840">
    <property type="component" value="Unassembled WGS sequence"/>
</dbReference>
<dbReference type="GO" id="GO:0006777">
    <property type="term" value="P:Mo-molybdopterin cofactor biosynthetic process"/>
    <property type="evidence" value="ECO:0007669"/>
    <property type="project" value="InterPro"/>
</dbReference>
<dbReference type="PROSITE" id="PS51656">
    <property type="entry name" value="4FE4S"/>
    <property type="match status" value="1"/>
</dbReference>
<keyword evidence="3" id="KW-0408">Iron</keyword>
<accession>A0A7J0BF96</accession>
<comment type="caution">
    <text evidence="6">The sequence shown here is derived from an EMBL/GenBank/DDBJ whole genome shotgun (WGS) entry which is preliminary data.</text>
</comment>
<evidence type="ECO:0000256" key="1">
    <source>
        <dbReference type="ARBA" id="ARBA00022485"/>
    </source>
</evidence>
<gene>
    <name evidence="6" type="ORF">DSM101010T_02000</name>
</gene>
<dbReference type="PANTHER" id="PTHR40072:SF1">
    <property type="entry name" value="MOLYBDOPTERIN-GUANINE DINUCLEOTIDE BIOSYNTHESIS ADAPTER PROTEIN"/>
    <property type="match status" value="1"/>
</dbReference>
<evidence type="ECO:0000256" key="4">
    <source>
        <dbReference type="ARBA" id="ARBA00023014"/>
    </source>
</evidence>
<dbReference type="PANTHER" id="PTHR40072">
    <property type="entry name" value="MOLYBDOPTERIN-GUANINE DINUCLEOTIDE BIOSYNTHESIS ADAPTER PROTEIN-RELATED"/>
    <property type="match status" value="1"/>
</dbReference>
<dbReference type="AlphaFoldDB" id="A0A7J0BF96"/>
<dbReference type="GO" id="GO:0051539">
    <property type="term" value="F:4 iron, 4 sulfur cluster binding"/>
    <property type="evidence" value="ECO:0007669"/>
    <property type="project" value="UniProtKB-KW"/>
</dbReference>
<organism evidence="6 7">
    <name type="scientific">Desulfovibrio subterraneus</name>
    <dbReference type="NCBI Taxonomy" id="2718620"/>
    <lineage>
        <taxon>Bacteria</taxon>
        <taxon>Pseudomonadati</taxon>
        <taxon>Thermodesulfobacteriota</taxon>
        <taxon>Desulfovibrionia</taxon>
        <taxon>Desulfovibrionales</taxon>
        <taxon>Desulfovibrionaceae</taxon>
        <taxon>Desulfovibrio</taxon>
    </lineage>
</organism>
<dbReference type="InterPro" id="IPR004435">
    <property type="entry name" value="MobB_dom"/>
</dbReference>
<keyword evidence="4" id="KW-0411">Iron-sulfur</keyword>
<dbReference type="InterPro" id="IPR027417">
    <property type="entry name" value="P-loop_NTPase"/>
</dbReference>
<dbReference type="Pfam" id="PF03205">
    <property type="entry name" value="MobB"/>
    <property type="match status" value="1"/>
</dbReference>
<keyword evidence="2" id="KW-0479">Metal-binding</keyword>
<dbReference type="Pfam" id="PF04060">
    <property type="entry name" value="FeS"/>
    <property type="match status" value="1"/>
</dbReference>
<dbReference type="Gene3D" id="3.40.50.300">
    <property type="entry name" value="P-loop containing nucleotide triphosphate hydrolases"/>
    <property type="match status" value="1"/>
</dbReference>
<sequence length="236" mass="25061">MKAVGIVGYKKSGKTTLTAKLADALEARGRTVAIAKFTHHGLDKDGTDTATFAAPNRTVIGLGPDETAIFWGGKRYLIDLLPLAQADILLVEGGKDLTWLPRILCLKSASEAEELDRGLALATYGDVAAPYLKSFREDTMDKLAQLVEERAFMLPGLDCGACTAATCEGIAKSIVKGKGTIRDCKSVNTDGFSVTVNGAPIGLNPFVERIIRSSITGMLSELKGYAPGEVVITLKN</sequence>
<dbReference type="NCBIfam" id="NF011065">
    <property type="entry name" value="PRK14494.1-4"/>
    <property type="match status" value="1"/>
</dbReference>
<keyword evidence="1" id="KW-0004">4Fe-4S</keyword>